<name>A0AA36NDM2_9DINO</name>
<feature type="region of interest" description="Disordered" evidence="1">
    <location>
        <begin position="416"/>
        <end position="445"/>
    </location>
</feature>
<protein>
    <submittedName>
        <fullName evidence="3">Uncharacterized protein</fullName>
    </submittedName>
</protein>
<sequence>MPGAAEYAQLVFWLGCGPASKLVADLRSRRPVSSPPAEAPEAPTSSKTPKEYILYFDVWRTLCVALVVITHSNEEYAEWNVFAVQQWVLPFLVIISGTLCAVSKKGLVDYMSRLLLFTSAGSCLNLICTLIRGQPNWYDNACLNLFFQLGFTFNLAVNGLIINPFRWQLEQPPEARRRAALMTTGLYGGLCLVLGLLMAVLYDSNPQFVHDVGVPSFDIALHLLLLCALAELLPETQKGLLGHCSWIFLYSTRVLLRQPRPAGPELHLAELFLWAYCVKLVPMSGQECIGRFFVNYWPFAFIAAGLLLHPGVKQRVDQDPWSSAFLRSRHYLSELIACMAFLTIPAAKDVKTMVFPQSWRRHMVWLNYWSLGAFLSHKAFFYLVDGIWPWYLMVAAVYASALPCFLIFRPRESPVEANGSASRSVELVEGGSMVSTSSSTRDEST</sequence>
<keyword evidence="4" id="KW-1185">Reference proteome</keyword>
<keyword evidence="2" id="KW-0472">Membrane</keyword>
<dbReference type="AlphaFoldDB" id="A0AA36NDM2"/>
<proteinExistence type="predicted"/>
<comment type="caution">
    <text evidence="3">The sequence shown here is derived from an EMBL/GenBank/DDBJ whole genome shotgun (WGS) entry which is preliminary data.</text>
</comment>
<organism evidence="3 4">
    <name type="scientific">Effrenium voratum</name>
    <dbReference type="NCBI Taxonomy" id="2562239"/>
    <lineage>
        <taxon>Eukaryota</taxon>
        <taxon>Sar</taxon>
        <taxon>Alveolata</taxon>
        <taxon>Dinophyceae</taxon>
        <taxon>Suessiales</taxon>
        <taxon>Symbiodiniaceae</taxon>
        <taxon>Effrenium</taxon>
    </lineage>
</organism>
<dbReference type="Proteomes" id="UP001178507">
    <property type="component" value="Unassembled WGS sequence"/>
</dbReference>
<feature type="transmembrane region" description="Helical" evidence="2">
    <location>
        <begin position="292"/>
        <end position="310"/>
    </location>
</feature>
<evidence type="ECO:0000313" key="4">
    <source>
        <dbReference type="Proteomes" id="UP001178507"/>
    </source>
</evidence>
<feature type="transmembrane region" description="Helical" evidence="2">
    <location>
        <begin position="84"/>
        <end position="102"/>
    </location>
</feature>
<gene>
    <name evidence="3" type="ORF">EVOR1521_LOCUS25214</name>
</gene>
<feature type="transmembrane region" description="Helical" evidence="2">
    <location>
        <begin position="52"/>
        <end position="72"/>
    </location>
</feature>
<dbReference type="EMBL" id="CAUJNA010003447">
    <property type="protein sequence ID" value="CAJ1402289.1"/>
    <property type="molecule type" value="Genomic_DNA"/>
</dbReference>
<feature type="transmembrane region" description="Helical" evidence="2">
    <location>
        <begin position="145"/>
        <end position="167"/>
    </location>
</feature>
<reference evidence="3" key="1">
    <citation type="submission" date="2023-08" db="EMBL/GenBank/DDBJ databases">
        <authorList>
            <person name="Chen Y."/>
            <person name="Shah S."/>
            <person name="Dougan E. K."/>
            <person name="Thang M."/>
            <person name="Chan C."/>
        </authorList>
    </citation>
    <scope>NUCLEOTIDE SEQUENCE</scope>
</reference>
<evidence type="ECO:0000256" key="2">
    <source>
        <dbReference type="SAM" id="Phobius"/>
    </source>
</evidence>
<keyword evidence="2" id="KW-0812">Transmembrane</keyword>
<keyword evidence="2" id="KW-1133">Transmembrane helix</keyword>
<feature type="transmembrane region" description="Helical" evidence="2">
    <location>
        <begin position="390"/>
        <end position="408"/>
    </location>
</feature>
<feature type="transmembrane region" description="Helical" evidence="2">
    <location>
        <begin position="214"/>
        <end position="233"/>
    </location>
</feature>
<evidence type="ECO:0000256" key="1">
    <source>
        <dbReference type="SAM" id="MobiDB-lite"/>
    </source>
</evidence>
<accession>A0AA36NDM2</accession>
<evidence type="ECO:0000313" key="3">
    <source>
        <dbReference type="EMBL" id="CAJ1402289.1"/>
    </source>
</evidence>
<feature type="transmembrane region" description="Helical" evidence="2">
    <location>
        <begin position="114"/>
        <end position="133"/>
    </location>
</feature>
<feature type="transmembrane region" description="Helical" evidence="2">
    <location>
        <begin position="179"/>
        <end position="202"/>
    </location>
</feature>